<evidence type="ECO:0000259" key="4">
    <source>
        <dbReference type="Pfam" id="PF01593"/>
    </source>
</evidence>
<dbReference type="STRING" id="860235.AOZ06_12325"/>
<reference evidence="5 6" key="1">
    <citation type="submission" date="2015-07" db="EMBL/GenBank/DDBJ databases">
        <title>Genome sequencing of Kibdelosporangium phytohabitans.</title>
        <authorList>
            <person name="Qin S."/>
            <person name="Xing K."/>
        </authorList>
    </citation>
    <scope>NUCLEOTIDE SEQUENCE [LARGE SCALE GENOMIC DNA]</scope>
    <source>
        <strain evidence="5 6">KLBMP1111</strain>
    </source>
</reference>
<evidence type="ECO:0000256" key="1">
    <source>
        <dbReference type="ARBA" id="ARBA00037217"/>
    </source>
</evidence>
<name>A0A0N9HWS3_9PSEU</name>
<dbReference type="RefSeq" id="WP_054289555.1">
    <property type="nucleotide sequence ID" value="NZ_CP012752.1"/>
</dbReference>
<dbReference type="Proteomes" id="UP000063699">
    <property type="component" value="Chromosome"/>
</dbReference>
<dbReference type="AlphaFoldDB" id="A0A0N9HWS3"/>
<dbReference type="PANTHER" id="PTHR10668">
    <property type="entry name" value="PHYTOENE DEHYDROGENASE"/>
    <property type="match status" value="1"/>
</dbReference>
<dbReference type="InterPro" id="IPR002937">
    <property type="entry name" value="Amino_oxidase"/>
</dbReference>
<comment type="function">
    <text evidence="1">Probable oxidoreductase that may play a role as regulator of mitochondrial function.</text>
</comment>
<dbReference type="Gene3D" id="3.50.50.60">
    <property type="entry name" value="FAD/NAD(P)-binding domain"/>
    <property type="match status" value="2"/>
</dbReference>
<evidence type="ECO:0000313" key="5">
    <source>
        <dbReference type="EMBL" id="ALG07588.1"/>
    </source>
</evidence>
<dbReference type="GO" id="GO:0016491">
    <property type="term" value="F:oxidoreductase activity"/>
    <property type="evidence" value="ECO:0007669"/>
    <property type="project" value="InterPro"/>
</dbReference>
<feature type="domain" description="Amine oxidase" evidence="4">
    <location>
        <begin position="18"/>
        <end position="506"/>
    </location>
</feature>
<dbReference type="PRINTS" id="PR00420">
    <property type="entry name" value="RNGMNOXGNASE"/>
</dbReference>
<keyword evidence="6" id="KW-1185">Reference proteome</keyword>
<organism evidence="5 6">
    <name type="scientific">Kibdelosporangium phytohabitans</name>
    <dbReference type="NCBI Taxonomy" id="860235"/>
    <lineage>
        <taxon>Bacteria</taxon>
        <taxon>Bacillati</taxon>
        <taxon>Actinomycetota</taxon>
        <taxon>Actinomycetes</taxon>
        <taxon>Pseudonocardiales</taxon>
        <taxon>Pseudonocardiaceae</taxon>
        <taxon>Kibdelosporangium</taxon>
    </lineage>
</organism>
<dbReference type="PANTHER" id="PTHR10668:SF105">
    <property type="entry name" value="DEHYDROGENASE-RELATED"/>
    <property type="match status" value="1"/>
</dbReference>
<comment type="subunit">
    <text evidence="2">Interacts with COX5B; this interaction may contribute to localize PYROXD2 to the inner face of the inner mitochondrial membrane.</text>
</comment>
<dbReference type="InterPro" id="IPR036188">
    <property type="entry name" value="FAD/NAD-bd_sf"/>
</dbReference>
<dbReference type="EMBL" id="CP012752">
    <property type="protein sequence ID" value="ALG07588.1"/>
    <property type="molecule type" value="Genomic_DNA"/>
</dbReference>
<dbReference type="SUPFAM" id="SSF51905">
    <property type="entry name" value="FAD/NAD(P)-binding domain"/>
    <property type="match status" value="1"/>
</dbReference>
<evidence type="ECO:0000256" key="3">
    <source>
        <dbReference type="ARBA" id="ARBA00040298"/>
    </source>
</evidence>
<proteinExistence type="predicted"/>
<sequence>MPDIETADAVVIGSGPNGLVAANILADAGWSVLVLEAAAEPGGAVRTGEITAPGFRNDLFSAFYPLGAASPVFDRLGLERHGLTWRHAPEVLAHVFPDDRVALLSRDLTTTAKSLEAFAPGDGDVWRAEFAKWQRIRDPLLAAVTGPFPPVRALRGLLRELGSAELLRFVRMATLPARRLGEEWFAGDGGKILLAGNAMHTDLGPDQSAGGMFGWLLTMLGQDVGFPVPEGGAGCLTDALVARLSARGGRVACGRRVTKVLLGSGAAVGVRDEHGELVRAGRAVLADVPAPLLYLDLVGEEHLPGRLVSDLGRFDWDDATIKVDWALAGPVPWTAPEAARAGTLHLGGDLDGLAGNSNDLACGRIPRNPFLLAGQMTTTDPARSPEGTESMWAYTHVPRGQRWSADRLRRRADRIEQVIEKHAPGFRDLITARAVSGPSDLQDRNANLVDGAVNQGTAAIHQQLVFRPVPGSGRADTPIDRLYVAGASAHPGGAVHGAAGANAARAALARAKWTGGGYVAMNRLVNRVVYG</sequence>
<dbReference type="KEGG" id="kphy:AOZ06_12325"/>
<evidence type="ECO:0000313" key="6">
    <source>
        <dbReference type="Proteomes" id="UP000063699"/>
    </source>
</evidence>
<dbReference type="Pfam" id="PF01593">
    <property type="entry name" value="Amino_oxidase"/>
    <property type="match status" value="1"/>
</dbReference>
<accession>A0A0N9HWS3</accession>
<evidence type="ECO:0000256" key="2">
    <source>
        <dbReference type="ARBA" id="ARBA00038825"/>
    </source>
</evidence>
<protein>
    <recommendedName>
        <fullName evidence="3">Pyridine nucleotide-disulfide oxidoreductase domain-containing protein 2</fullName>
    </recommendedName>
</protein>
<gene>
    <name evidence="5" type="ORF">AOZ06_12325</name>
</gene>
<dbReference type="OrthoDB" id="833207at2"/>